<organism evidence="5 6">
    <name type="scientific">Clostridium celatum DSM 1785</name>
    <dbReference type="NCBI Taxonomy" id="545697"/>
    <lineage>
        <taxon>Bacteria</taxon>
        <taxon>Bacillati</taxon>
        <taxon>Bacillota</taxon>
        <taxon>Clostridia</taxon>
        <taxon>Eubacteriales</taxon>
        <taxon>Clostridiaceae</taxon>
        <taxon>Clostridium</taxon>
    </lineage>
</organism>
<dbReference type="eggNOG" id="COG1118">
    <property type="taxonomic scope" value="Bacteria"/>
</dbReference>
<evidence type="ECO:0000256" key="3">
    <source>
        <dbReference type="ARBA" id="ARBA00022840"/>
    </source>
</evidence>
<dbReference type="InterPro" id="IPR050093">
    <property type="entry name" value="ABC_SmlMolc_Importer"/>
</dbReference>
<dbReference type="InterPro" id="IPR027417">
    <property type="entry name" value="P-loop_NTPase"/>
</dbReference>
<accession>L1QF45</accession>
<reference evidence="5 6" key="1">
    <citation type="submission" date="2012-05" db="EMBL/GenBank/DDBJ databases">
        <authorList>
            <person name="Weinstock G."/>
            <person name="Sodergren E."/>
            <person name="Lobos E.A."/>
            <person name="Fulton L."/>
            <person name="Fulton R."/>
            <person name="Courtney L."/>
            <person name="Fronick C."/>
            <person name="O'Laughlin M."/>
            <person name="Godfrey J."/>
            <person name="Wilson R.M."/>
            <person name="Miner T."/>
            <person name="Farmer C."/>
            <person name="Delehaunty K."/>
            <person name="Cordes M."/>
            <person name="Minx P."/>
            <person name="Tomlinson C."/>
            <person name="Chen J."/>
            <person name="Wollam A."/>
            <person name="Pepin K.H."/>
            <person name="Bhonagiri V."/>
            <person name="Zhang X."/>
            <person name="Suruliraj S."/>
            <person name="Warren W."/>
            <person name="Mitreva M."/>
            <person name="Mardis E.R."/>
            <person name="Wilson R.K."/>
        </authorList>
    </citation>
    <scope>NUCLEOTIDE SEQUENCE [LARGE SCALE GENOMIC DNA]</scope>
    <source>
        <strain evidence="5 6">DSM 1785</strain>
    </source>
</reference>
<dbReference type="InterPro" id="IPR003593">
    <property type="entry name" value="AAA+_ATPase"/>
</dbReference>
<dbReference type="GO" id="GO:0005524">
    <property type="term" value="F:ATP binding"/>
    <property type="evidence" value="ECO:0007669"/>
    <property type="project" value="UniProtKB-KW"/>
</dbReference>
<dbReference type="PANTHER" id="PTHR42781">
    <property type="entry name" value="SPERMIDINE/PUTRESCINE IMPORT ATP-BINDING PROTEIN POTA"/>
    <property type="match status" value="1"/>
</dbReference>
<protein>
    <submittedName>
        <fullName evidence="5">Fe(3+)-transporting ATPase family protein</fullName>
    </submittedName>
</protein>
<dbReference type="PROSITE" id="PS00211">
    <property type="entry name" value="ABC_TRANSPORTER_1"/>
    <property type="match status" value="1"/>
</dbReference>
<dbReference type="STRING" id="545697.HMPREF0216_02246"/>
<keyword evidence="1" id="KW-0813">Transport</keyword>
<dbReference type="OrthoDB" id="9802264at2"/>
<dbReference type="Gene3D" id="3.40.50.300">
    <property type="entry name" value="P-loop containing nucleotide triphosphate hydrolases"/>
    <property type="match status" value="1"/>
</dbReference>
<evidence type="ECO:0000256" key="1">
    <source>
        <dbReference type="ARBA" id="ARBA00022448"/>
    </source>
</evidence>
<proteinExistence type="predicted"/>
<name>L1QF45_9CLOT</name>
<dbReference type="PATRIC" id="fig|545697.3.peg.2208"/>
<gene>
    <name evidence="5" type="ORF">HMPREF0216_02246</name>
</gene>
<dbReference type="RefSeq" id="WP_005214010.1">
    <property type="nucleotide sequence ID" value="NZ_KB291650.1"/>
</dbReference>
<dbReference type="PROSITE" id="PS50893">
    <property type="entry name" value="ABC_TRANSPORTER_2"/>
    <property type="match status" value="1"/>
</dbReference>
<evidence type="ECO:0000256" key="2">
    <source>
        <dbReference type="ARBA" id="ARBA00022741"/>
    </source>
</evidence>
<dbReference type="EMBL" id="AMEZ01000059">
    <property type="protein sequence ID" value="EKY26207.1"/>
    <property type="molecule type" value="Genomic_DNA"/>
</dbReference>
<evidence type="ECO:0000313" key="5">
    <source>
        <dbReference type="EMBL" id="EKY26207.1"/>
    </source>
</evidence>
<dbReference type="Proteomes" id="UP000010420">
    <property type="component" value="Unassembled WGS sequence"/>
</dbReference>
<dbReference type="PANTHER" id="PTHR42781:SF4">
    <property type="entry name" value="SPERMIDINE_PUTRESCINE IMPORT ATP-BINDING PROTEIN POTA"/>
    <property type="match status" value="1"/>
</dbReference>
<dbReference type="HOGENOM" id="CLU_000604_1_1_9"/>
<sequence>MSLYIDINKNLSSFKLDVFMEGNGEIIGFLGASGSGKSMTLKCIAGLEKPSSGKIIINDKVLYDSEKGINIKTQERKVGFLFQNYALFPHMTIKENIEIGLGSIDKKEKSRLSATYIKKFNLEGLEKRYPWQLSGGQQQRVALARALITSPEILLLDEPFSALDNYLRTNMERELVELLKDFKGTVIFVTHDIEEAFRVSDKIIVFDNGKANNIRNKNQLFETPSSLAEAKLTGCKNISKAKKIDSKTIFAEEWGVKLNTLNELDKEVNYIAIRSHNIKLYTEDRNINGFENILAKEDYQKSQNVIDVRIENIIENPFNYTIYVKAINGNCDKLINYTINKEEMKFKINDIIKIVLESEYLFCF</sequence>
<comment type="caution">
    <text evidence="5">The sequence shown here is derived from an EMBL/GenBank/DDBJ whole genome shotgun (WGS) entry which is preliminary data.</text>
</comment>
<dbReference type="GO" id="GO:0016887">
    <property type="term" value="F:ATP hydrolysis activity"/>
    <property type="evidence" value="ECO:0007669"/>
    <property type="project" value="InterPro"/>
</dbReference>
<dbReference type="SUPFAM" id="SSF52540">
    <property type="entry name" value="P-loop containing nucleoside triphosphate hydrolases"/>
    <property type="match status" value="1"/>
</dbReference>
<dbReference type="InterPro" id="IPR003439">
    <property type="entry name" value="ABC_transporter-like_ATP-bd"/>
</dbReference>
<dbReference type="AlphaFoldDB" id="L1QF45"/>
<keyword evidence="6" id="KW-1185">Reference proteome</keyword>
<keyword evidence="3" id="KW-0067">ATP-binding</keyword>
<dbReference type="SMART" id="SM00382">
    <property type="entry name" value="AAA"/>
    <property type="match status" value="1"/>
</dbReference>
<feature type="domain" description="ABC transporter" evidence="4">
    <location>
        <begin position="2"/>
        <end position="233"/>
    </location>
</feature>
<evidence type="ECO:0000313" key="6">
    <source>
        <dbReference type="Proteomes" id="UP000010420"/>
    </source>
</evidence>
<dbReference type="InterPro" id="IPR017871">
    <property type="entry name" value="ABC_transporter-like_CS"/>
</dbReference>
<keyword evidence="2" id="KW-0547">Nucleotide-binding</keyword>
<evidence type="ECO:0000259" key="4">
    <source>
        <dbReference type="PROSITE" id="PS50893"/>
    </source>
</evidence>
<dbReference type="Pfam" id="PF00005">
    <property type="entry name" value="ABC_tran"/>
    <property type="match status" value="1"/>
</dbReference>